<organism evidence="3 4">
    <name type="scientific">Sphingobacterium micropteri</name>
    <dbReference type="NCBI Taxonomy" id="2763501"/>
    <lineage>
        <taxon>Bacteria</taxon>
        <taxon>Pseudomonadati</taxon>
        <taxon>Bacteroidota</taxon>
        <taxon>Sphingobacteriia</taxon>
        <taxon>Sphingobacteriales</taxon>
        <taxon>Sphingobacteriaceae</taxon>
        <taxon>Sphingobacterium</taxon>
    </lineage>
</organism>
<comment type="caution">
    <text evidence="3">The sequence shown here is derived from an EMBL/GenBank/DDBJ whole genome shotgun (WGS) entry which is preliminary data.</text>
</comment>
<keyword evidence="4" id="KW-1185">Reference proteome</keyword>
<evidence type="ECO:0000313" key="3">
    <source>
        <dbReference type="EMBL" id="MBD1433668.1"/>
    </source>
</evidence>
<dbReference type="RefSeq" id="WP_190994622.1">
    <property type="nucleotide sequence ID" value="NZ_JACOIK010000008.1"/>
</dbReference>
<gene>
    <name evidence="3" type="ORF">H8B06_12585</name>
</gene>
<dbReference type="Pfam" id="PF08874">
    <property type="entry name" value="DUF1835"/>
    <property type="match status" value="1"/>
</dbReference>
<dbReference type="EMBL" id="JACOIK010000008">
    <property type="protein sequence ID" value="MBD1433668.1"/>
    <property type="molecule type" value="Genomic_DNA"/>
</dbReference>
<accession>A0ABR7YQQ1</accession>
<dbReference type="InterPro" id="IPR014973">
    <property type="entry name" value="DUF1835"/>
</dbReference>
<name>A0ABR7YQQ1_9SPHI</name>
<reference evidence="3 4" key="1">
    <citation type="submission" date="2020-08" db="EMBL/GenBank/DDBJ databases">
        <title>Sphingobacterium sp. DN00404 isolated from aquaculture water.</title>
        <authorList>
            <person name="Zhang M."/>
        </authorList>
    </citation>
    <scope>NUCLEOTIDE SEQUENCE [LARGE SCALE GENOMIC DNA]</scope>
    <source>
        <strain evidence="3 4">DN00404</strain>
    </source>
</reference>
<feature type="domain" description="DUF1835" evidence="1">
    <location>
        <begin position="6"/>
        <end position="127"/>
    </location>
</feature>
<proteinExistence type="predicted"/>
<dbReference type="Pfam" id="PF12395">
    <property type="entry name" value="DUF3658"/>
    <property type="match status" value="1"/>
</dbReference>
<sequence>MLRKDLHITFGFSGNAVLKESQLINTKQGEILGFTDPLSQGPLCDLEDTETIKRRKLWMKDVFGSIQLEGGSTFIDDDLNLLTRLMNNAVDFNAIYLWLGDEADEKITAARLLYHLQGQLIPIYKLNFDKMEFRNEKGTKLEINTLQVMCVDNIPEASKYFVELSAADKQAFVSLWDNIREDVSAVHIFDKSGKYVSGNETFFDELLLSKCNNTTQRSSLIVANTLFTIWEKFGGGVVGDLFLYHRLKMLSKMGKIEISNPHEDAERAKMIFDVKKLN</sequence>
<evidence type="ECO:0000313" key="4">
    <source>
        <dbReference type="Proteomes" id="UP000602759"/>
    </source>
</evidence>
<protein>
    <submittedName>
        <fullName evidence="3">DUF1835 domain-containing protein</fullName>
    </submittedName>
</protein>
<evidence type="ECO:0000259" key="2">
    <source>
        <dbReference type="Pfam" id="PF12395"/>
    </source>
</evidence>
<feature type="domain" description="DUF3658" evidence="2">
    <location>
        <begin position="163"/>
        <end position="264"/>
    </location>
</feature>
<dbReference type="InterPro" id="IPR022123">
    <property type="entry name" value="DUF3658"/>
</dbReference>
<evidence type="ECO:0000259" key="1">
    <source>
        <dbReference type="Pfam" id="PF08874"/>
    </source>
</evidence>
<dbReference type="Proteomes" id="UP000602759">
    <property type="component" value="Unassembled WGS sequence"/>
</dbReference>